<organism evidence="3 4">
    <name type="scientific">Streptomyces vietnamensis</name>
    <dbReference type="NCBI Taxonomy" id="362257"/>
    <lineage>
        <taxon>Bacteria</taxon>
        <taxon>Bacillati</taxon>
        <taxon>Actinomycetota</taxon>
        <taxon>Actinomycetes</taxon>
        <taxon>Kitasatosporales</taxon>
        <taxon>Streptomycetaceae</taxon>
        <taxon>Streptomyces</taxon>
    </lineage>
</organism>
<dbReference type="AlphaFoldDB" id="A0A0B5I1A4"/>
<keyword evidence="2" id="KW-0472">Membrane</keyword>
<evidence type="ECO:0000256" key="1">
    <source>
        <dbReference type="SAM" id="MobiDB-lite"/>
    </source>
</evidence>
<sequence>MSGSSESVAVRARVPLLRWSGSFMVTIAVTWGLLGVTDVPRPVGSAADAPAGGQVRGGRSGTGFGTA</sequence>
<protein>
    <submittedName>
        <fullName evidence="3">Uncharacterized protein</fullName>
    </submittedName>
</protein>
<feature type="transmembrane region" description="Helical" evidence="2">
    <location>
        <begin position="16"/>
        <end position="34"/>
    </location>
</feature>
<keyword evidence="2" id="KW-1133">Transmembrane helix</keyword>
<feature type="region of interest" description="Disordered" evidence="1">
    <location>
        <begin position="43"/>
        <end position="67"/>
    </location>
</feature>
<feature type="compositionally biased region" description="Gly residues" evidence="1">
    <location>
        <begin position="54"/>
        <end position="67"/>
    </location>
</feature>
<dbReference type="HOGENOM" id="CLU_2810812_0_0_11"/>
<accession>A0A0B5I1A4</accession>
<keyword evidence="2" id="KW-0812">Transmembrane</keyword>
<evidence type="ECO:0000313" key="4">
    <source>
        <dbReference type="Proteomes" id="UP000031774"/>
    </source>
</evidence>
<evidence type="ECO:0000313" key="3">
    <source>
        <dbReference type="EMBL" id="AJF64227.1"/>
    </source>
</evidence>
<gene>
    <name evidence="3" type="ORF">SVTN_07165</name>
</gene>
<evidence type="ECO:0000256" key="2">
    <source>
        <dbReference type="SAM" id="Phobius"/>
    </source>
</evidence>
<dbReference type="STRING" id="362257.SVTN_07165"/>
<proteinExistence type="predicted"/>
<dbReference type="EMBL" id="CP010407">
    <property type="protein sequence ID" value="AJF64227.1"/>
    <property type="molecule type" value="Genomic_DNA"/>
</dbReference>
<reference evidence="3 4" key="1">
    <citation type="submission" date="2014-12" db="EMBL/GenBank/DDBJ databases">
        <title>Complete genome sequence of Streptomyces vietnamensis strain GIMV4.0001, a genetic manipulable producer of the benzoisochromanequinone antibiotic granaticin.</title>
        <authorList>
            <person name="Deng M.R."/>
            <person name="Guo J."/>
            <person name="Ma L.Y."/>
            <person name="Feng G.D."/>
            <person name="Mo C.Y."/>
            <person name="Zhu H.H."/>
        </authorList>
    </citation>
    <scope>NUCLEOTIDE SEQUENCE [LARGE SCALE GENOMIC DNA]</scope>
    <source>
        <strain evidence="4">GIMV4.0001</strain>
    </source>
</reference>
<dbReference type="Proteomes" id="UP000031774">
    <property type="component" value="Chromosome"/>
</dbReference>
<dbReference type="KEGG" id="svt:SVTN_07165"/>
<keyword evidence="4" id="KW-1185">Reference proteome</keyword>
<name>A0A0B5I1A4_9ACTN</name>